<evidence type="ECO:0000256" key="1">
    <source>
        <dbReference type="ARBA" id="ARBA00010641"/>
    </source>
</evidence>
<dbReference type="GO" id="GO:0016987">
    <property type="term" value="F:sigma factor activity"/>
    <property type="evidence" value="ECO:0007669"/>
    <property type="project" value="UniProtKB-KW"/>
</dbReference>
<keyword evidence="5" id="KW-0175">Coiled coil</keyword>
<dbReference type="SUPFAM" id="SSF88946">
    <property type="entry name" value="Sigma2 domain of RNA polymerase sigma factors"/>
    <property type="match status" value="1"/>
</dbReference>
<reference evidence="8" key="4">
    <citation type="submission" date="2021-09" db="EMBL/GenBank/DDBJ databases">
        <authorList>
            <person name="Gilroy R."/>
        </authorList>
    </citation>
    <scope>NUCLEOTIDE SEQUENCE</scope>
    <source>
        <strain evidence="8">6966</strain>
    </source>
</reference>
<dbReference type="InterPro" id="IPR039425">
    <property type="entry name" value="RNA_pol_sigma-70-like"/>
</dbReference>
<keyword evidence="4" id="KW-0804">Transcription</keyword>
<evidence type="ECO:0000313" key="12">
    <source>
        <dbReference type="Proteomes" id="UP000286038"/>
    </source>
</evidence>
<name>A0A415QJZ6_9BACT</name>
<dbReference type="InterPro" id="IPR013324">
    <property type="entry name" value="RNA_pol_sigma_r3/r4-like"/>
</dbReference>
<dbReference type="NCBIfam" id="TIGR02985">
    <property type="entry name" value="Sig70_bacteroi1"/>
    <property type="match status" value="1"/>
</dbReference>
<dbReference type="GO" id="GO:0006352">
    <property type="term" value="P:DNA-templated transcription initiation"/>
    <property type="evidence" value="ECO:0007669"/>
    <property type="project" value="InterPro"/>
</dbReference>
<evidence type="ECO:0000313" key="10">
    <source>
        <dbReference type="EMBL" id="RGY19051.1"/>
    </source>
</evidence>
<comment type="similarity">
    <text evidence="1">Belongs to the sigma-70 factor family. ECF subfamily.</text>
</comment>
<dbReference type="CDD" id="cd06171">
    <property type="entry name" value="Sigma70_r4"/>
    <property type="match status" value="1"/>
</dbReference>
<dbReference type="AlphaFoldDB" id="A0A415QJZ6"/>
<dbReference type="Proteomes" id="UP000742098">
    <property type="component" value="Unassembled WGS sequence"/>
</dbReference>
<dbReference type="InterPro" id="IPR013325">
    <property type="entry name" value="RNA_pol_sigma_r2"/>
</dbReference>
<gene>
    <name evidence="11" type="ORF">DWZ68_08240</name>
    <name evidence="10" type="ORF">DXA50_07060</name>
    <name evidence="9" type="ORF">I6J59_16745</name>
    <name evidence="8" type="ORF">K8V05_04450</name>
</gene>
<protein>
    <submittedName>
        <fullName evidence="11">RNA polymerase sigma-70 factor</fullName>
    </submittedName>
</protein>
<keyword evidence="14" id="KW-1185">Reference proteome</keyword>
<sequence>MSKDFLEHKAFVELFDLHYGNLVGFVYGYVRDEEVAKDIVHDTFLTFWNNRKRLDLSYSAKSYLFTLAQNYALNYLRHLRVVEVNEREVSQLLEAASDELAEYDERYARVEEKLAQLPDKQREVFLKCVVEEKKYQEVADELDVSINTIKKHMSRALKFLRDELQGESILLFILSNR</sequence>
<dbReference type="PANTHER" id="PTHR43133:SF46">
    <property type="entry name" value="RNA POLYMERASE SIGMA-70 FACTOR ECF SUBFAMILY"/>
    <property type="match status" value="1"/>
</dbReference>
<accession>A0A415QJZ6</accession>
<evidence type="ECO:0000259" key="7">
    <source>
        <dbReference type="Pfam" id="PF08281"/>
    </source>
</evidence>
<proteinExistence type="inferred from homology"/>
<organism evidence="11 12">
    <name type="scientific">Butyricimonas virosa</name>
    <dbReference type="NCBI Taxonomy" id="544645"/>
    <lineage>
        <taxon>Bacteria</taxon>
        <taxon>Pseudomonadati</taxon>
        <taxon>Bacteroidota</taxon>
        <taxon>Bacteroidia</taxon>
        <taxon>Bacteroidales</taxon>
        <taxon>Odoribacteraceae</taxon>
        <taxon>Butyricimonas</taxon>
    </lineage>
</organism>
<evidence type="ECO:0000259" key="6">
    <source>
        <dbReference type="Pfam" id="PF04542"/>
    </source>
</evidence>
<dbReference type="RefSeq" id="WP_027199913.1">
    <property type="nucleotide sequence ID" value="NZ_CABJDM010000007.1"/>
</dbReference>
<evidence type="ECO:0000313" key="9">
    <source>
        <dbReference type="EMBL" id="QRO49534.1"/>
    </source>
</evidence>
<evidence type="ECO:0000313" key="14">
    <source>
        <dbReference type="Proteomes" id="UP000654720"/>
    </source>
</evidence>
<dbReference type="NCBIfam" id="TIGR02937">
    <property type="entry name" value="sigma70-ECF"/>
    <property type="match status" value="1"/>
</dbReference>
<reference evidence="9 14" key="3">
    <citation type="submission" date="2021-02" db="EMBL/GenBank/DDBJ databases">
        <title>FDA dAtabase for Regulatory Grade micrObial Sequences (FDA-ARGOS): Supporting development and validation of Infectious Disease Dx tests.</title>
        <authorList>
            <person name="Carlson P."/>
            <person name="Fischbach M."/>
            <person name="Hastie J."/>
            <person name="Bilen M."/>
            <person name="Cheng A."/>
            <person name="Tallon L."/>
            <person name="Sadzewicz L."/>
            <person name="Zhao X."/>
            <person name="Boylan J."/>
            <person name="Ott S."/>
            <person name="Bowen H."/>
            <person name="Vavikolanu K."/>
            <person name="Mehta A."/>
            <person name="Aluvathingal J."/>
            <person name="Nadendla S."/>
            <person name="Yan Y."/>
            <person name="Sichtig H."/>
        </authorList>
    </citation>
    <scope>NUCLEOTIDE SEQUENCE [LARGE SCALE GENOMIC DNA]</scope>
    <source>
        <strain evidence="9 14">FDAARGOS_1229</strain>
    </source>
</reference>
<dbReference type="EMBL" id="QRPV01000007">
    <property type="protein sequence ID" value="RHM44009.1"/>
    <property type="molecule type" value="Genomic_DNA"/>
</dbReference>
<dbReference type="GeneID" id="93097772"/>
<reference evidence="8" key="2">
    <citation type="journal article" date="2021" name="PeerJ">
        <title>Extensive microbial diversity within the chicken gut microbiome revealed by metagenomics and culture.</title>
        <authorList>
            <person name="Gilroy R."/>
            <person name="Ravi A."/>
            <person name="Getino M."/>
            <person name="Pursley I."/>
            <person name="Horton D.L."/>
            <person name="Alikhan N.F."/>
            <person name="Baker D."/>
            <person name="Gharbi K."/>
            <person name="Hall N."/>
            <person name="Watson M."/>
            <person name="Adriaenssens E.M."/>
            <person name="Foster-Nyarko E."/>
            <person name="Jarju S."/>
            <person name="Secka A."/>
            <person name="Antonio M."/>
            <person name="Oren A."/>
            <person name="Chaudhuri R.R."/>
            <person name="La Ragione R."/>
            <person name="Hildebrand F."/>
            <person name="Pallen M.J."/>
        </authorList>
    </citation>
    <scope>NUCLEOTIDE SEQUENCE</scope>
    <source>
        <strain evidence="8">6966</strain>
    </source>
</reference>
<evidence type="ECO:0000313" key="13">
    <source>
        <dbReference type="Proteomes" id="UP000286063"/>
    </source>
</evidence>
<keyword evidence="2" id="KW-0805">Transcription regulation</keyword>
<dbReference type="Pfam" id="PF08281">
    <property type="entry name" value="Sigma70_r4_2"/>
    <property type="match status" value="1"/>
</dbReference>
<evidence type="ECO:0000256" key="2">
    <source>
        <dbReference type="ARBA" id="ARBA00023015"/>
    </source>
</evidence>
<dbReference type="InterPro" id="IPR036388">
    <property type="entry name" value="WH-like_DNA-bd_sf"/>
</dbReference>
<dbReference type="Gene3D" id="1.10.10.10">
    <property type="entry name" value="Winged helix-like DNA-binding domain superfamily/Winged helix DNA-binding domain"/>
    <property type="match status" value="1"/>
</dbReference>
<evidence type="ECO:0000313" key="8">
    <source>
        <dbReference type="EMBL" id="HJF69988.1"/>
    </source>
</evidence>
<evidence type="ECO:0000256" key="5">
    <source>
        <dbReference type="SAM" id="Coils"/>
    </source>
</evidence>
<dbReference type="Gene3D" id="1.10.1740.10">
    <property type="match status" value="1"/>
</dbReference>
<dbReference type="PANTHER" id="PTHR43133">
    <property type="entry name" value="RNA POLYMERASE ECF-TYPE SIGMA FACTO"/>
    <property type="match status" value="1"/>
</dbReference>
<dbReference type="InterPro" id="IPR007627">
    <property type="entry name" value="RNA_pol_sigma70_r2"/>
</dbReference>
<evidence type="ECO:0000256" key="3">
    <source>
        <dbReference type="ARBA" id="ARBA00023082"/>
    </source>
</evidence>
<dbReference type="EMBL" id="CP069450">
    <property type="protein sequence ID" value="QRO49534.1"/>
    <property type="molecule type" value="Genomic_DNA"/>
</dbReference>
<dbReference type="InterPro" id="IPR013249">
    <property type="entry name" value="RNA_pol_sigma70_r4_t2"/>
</dbReference>
<feature type="domain" description="RNA polymerase sigma factor 70 region 4 type 2" evidence="7">
    <location>
        <begin position="109"/>
        <end position="160"/>
    </location>
</feature>
<feature type="domain" description="RNA polymerase sigma-70 region 2" evidence="6">
    <location>
        <begin position="14"/>
        <end position="79"/>
    </location>
</feature>
<reference evidence="12 13" key="1">
    <citation type="submission" date="2018-08" db="EMBL/GenBank/DDBJ databases">
        <title>A genome reference for cultivated species of the human gut microbiota.</title>
        <authorList>
            <person name="Zou Y."/>
            <person name="Xue W."/>
            <person name="Luo G."/>
        </authorList>
    </citation>
    <scope>NUCLEOTIDE SEQUENCE [LARGE SCALE GENOMIC DNA]</scope>
    <source>
        <strain evidence="11 12">AF34-33</strain>
        <strain evidence="10 13">OF02-7</strain>
    </source>
</reference>
<feature type="coiled-coil region" evidence="5">
    <location>
        <begin position="86"/>
        <end position="120"/>
    </location>
</feature>
<dbReference type="Proteomes" id="UP000286063">
    <property type="component" value="Unassembled WGS sequence"/>
</dbReference>
<keyword evidence="3" id="KW-0731">Sigma factor</keyword>
<dbReference type="InterPro" id="IPR014284">
    <property type="entry name" value="RNA_pol_sigma-70_dom"/>
</dbReference>
<evidence type="ECO:0000256" key="4">
    <source>
        <dbReference type="ARBA" id="ARBA00023163"/>
    </source>
</evidence>
<dbReference type="OrthoDB" id="1342792at2"/>
<dbReference type="EMBL" id="DYVS01000079">
    <property type="protein sequence ID" value="HJF69988.1"/>
    <property type="molecule type" value="Genomic_DNA"/>
</dbReference>
<dbReference type="InterPro" id="IPR014327">
    <property type="entry name" value="RNA_pol_sigma70_bacteroid"/>
</dbReference>
<dbReference type="Pfam" id="PF04542">
    <property type="entry name" value="Sigma70_r2"/>
    <property type="match status" value="1"/>
</dbReference>
<dbReference type="EMBL" id="QSCR01000008">
    <property type="protein sequence ID" value="RGY19051.1"/>
    <property type="molecule type" value="Genomic_DNA"/>
</dbReference>
<dbReference type="Proteomes" id="UP000286038">
    <property type="component" value="Unassembled WGS sequence"/>
</dbReference>
<dbReference type="Proteomes" id="UP000654720">
    <property type="component" value="Chromosome"/>
</dbReference>
<dbReference type="GO" id="GO:0003677">
    <property type="term" value="F:DNA binding"/>
    <property type="evidence" value="ECO:0007669"/>
    <property type="project" value="InterPro"/>
</dbReference>
<dbReference type="SUPFAM" id="SSF88659">
    <property type="entry name" value="Sigma3 and sigma4 domains of RNA polymerase sigma factors"/>
    <property type="match status" value="1"/>
</dbReference>
<evidence type="ECO:0000313" key="11">
    <source>
        <dbReference type="EMBL" id="RHM44009.1"/>
    </source>
</evidence>